<dbReference type="EMBL" id="DTDJ01000042">
    <property type="protein sequence ID" value="HGL17867.1"/>
    <property type="molecule type" value="Genomic_DNA"/>
</dbReference>
<keyword evidence="2" id="KW-0813">Transport</keyword>
<evidence type="ECO:0000256" key="1">
    <source>
        <dbReference type="ARBA" id="ARBA00005417"/>
    </source>
</evidence>
<gene>
    <name evidence="6" type="ORF">ENU66_06045</name>
</gene>
<dbReference type="CDD" id="cd03220">
    <property type="entry name" value="ABC_KpsT_Wzt"/>
    <property type="match status" value="1"/>
</dbReference>
<dbReference type="InterPro" id="IPR003593">
    <property type="entry name" value="AAA+_ATPase"/>
</dbReference>
<dbReference type="Pfam" id="PF00005">
    <property type="entry name" value="ABC_tran"/>
    <property type="match status" value="1"/>
</dbReference>
<accession>A0A7V3ZYB9</accession>
<comment type="similarity">
    <text evidence="1">Belongs to the ABC transporter superfamily.</text>
</comment>
<dbReference type="PROSITE" id="PS50893">
    <property type="entry name" value="ABC_TRANSPORTER_2"/>
    <property type="match status" value="1"/>
</dbReference>
<comment type="caution">
    <text evidence="6">The sequence shown here is derived from an EMBL/GenBank/DDBJ whole genome shotgun (WGS) entry which is preliminary data.</text>
</comment>
<dbReference type="InterPro" id="IPR050683">
    <property type="entry name" value="Bact_Polysacc_Export_ATP-bd"/>
</dbReference>
<dbReference type="InterPro" id="IPR003439">
    <property type="entry name" value="ABC_transporter-like_ATP-bd"/>
</dbReference>
<proteinExistence type="inferred from homology"/>
<evidence type="ECO:0000256" key="2">
    <source>
        <dbReference type="ARBA" id="ARBA00022448"/>
    </source>
</evidence>
<dbReference type="InterPro" id="IPR015860">
    <property type="entry name" value="ABC_transpr_TagH-like"/>
</dbReference>
<dbReference type="AlphaFoldDB" id="A0A7V3ZYB9"/>
<dbReference type="Gene3D" id="3.40.50.300">
    <property type="entry name" value="P-loop containing nucleotide triphosphate hydrolases"/>
    <property type="match status" value="1"/>
</dbReference>
<organism evidence="6">
    <name type="scientific">candidate division WOR-3 bacterium</name>
    <dbReference type="NCBI Taxonomy" id="2052148"/>
    <lineage>
        <taxon>Bacteria</taxon>
        <taxon>Bacteria division WOR-3</taxon>
    </lineage>
</organism>
<dbReference type="GO" id="GO:0016887">
    <property type="term" value="F:ATP hydrolysis activity"/>
    <property type="evidence" value="ECO:0007669"/>
    <property type="project" value="InterPro"/>
</dbReference>
<protein>
    <submittedName>
        <fullName evidence="6">ABC transporter ATP-binding protein</fullName>
    </submittedName>
</protein>
<dbReference type="SMART" id="SM00382">
    <property type="entry name" value="AAA"/>
    <property type="match status" value="1"/>
</dbReference>
<dbReference type="GO" id="GO:0016020">
    <property type="term" value="C:membrane"/>
    <property type="evidence" value="ECO:0007669"/>
    <property type="project" value="InterPro"/>
</dbReference>
<sequence length="229" mass="25548">MIRLENVSKKFRMPSEKRYTLFEEIVSFITGKRDYTEFWALRNVNLSVGKGKVVGITGPNGSGKSTLLKIIAGVIYPDEGKVKVSGRVTPILELGVGFNPELSAIENVYLYGVIMGMNKKEVERKVEEIFRFAELEKFKYMKLKNYSSGMYARLAFATAIATEPEILLIDEVLAVGDVNFQGKCIAKIKELKENGTTMVVVSHSVDLLREVCDKIYCLNNGIISADDGN</sequence>
<dbReference type="PANTHER" id="PTHR46743">
    <property type="entry name" value="TEICHOIC ACIDS EXPORT ATP-BINDING PROTEIN TAGH"/>
    <property type="match status" value="1"/>
</dbReference>
<feature type="domain" description="ABC transporter" evidence="5">
    <location>
        <begin position="2"/>
        <end position="229"/>
    </location>
</feature>
<evidence type="ECO:0000313" key="6">
    <source>
        <dbReference type="EMBL" id="HGL17867.1"/>
    </source>
</evidence>
<dbReference type="SUPFAM" id="SSF52540">
    <property type="entry name" value="P-loop containing nucleoside triphosphate hydrolases"/>
    <property type="match status" value="1"/>
</dbReference>
<dbReference type="PANTHER" id="PTHR46743:SF2">
    <property type="entry name" value="TEICHOIC ACIDS EXPORT ATP-BINDING PROTEIN TAGH"/>
    <property type="match status" value="1"/>
</dbReference>
<dbReference type="GO" id="GO:0140359">
    <property type="term" value="F:ABC-type transporter activity"/>
    <property type="evidence" value="ECO:0007669"/>
    <property type="project" value="InterPro"/>
</dbReference>
<evidence type="ECO:0000256" key="4">
    <source>
        <dbReference type="ARBA" id="ARBA00022840"/>
    </source>
</evidence>
<name>A0A7V3ZYB9_UNCW3</name>
<dbReference type="GO" id="GO:0005524">
    <property type="term" value="F:ATP binding"/>
    <property type="evidence" value="ECO:0007669"/>
    <property type="project" value="UniProtKB-KW"/>
</dbReference>
<reference evidence="6" key="1">
    <citation type="journal article" date="2020" name="mSystems">
        <title>Genome- and Community-Level Interaction Insights into Carbon Utilization and Element Cycling Functions of Hydrothermarchaeota in Hydrothermal Sediment.</title>
        <authorList>
            <person name="Zhou Z."/>
            <person name="Liu Y."/>
            <person name="Xu W."/>
            <person name="Pan J."/>
            <person name="Luo Z.H."/>
            <person name="Li M."/>
        </authorList>
    </citation>
    <scope>NUCLEOTIDE SEQUENCE [LARGE SCALE GENOMIC DNA]</scope>
    <source>
        <strain evidence="6">SpSt-69</strain>
    </source>
</reference>
<dbReference type="InterPro" id="IPR027417">
    <property type="entry name" value="P-loop_NTPase"/>
</dbReference>
<keyword evidence="3" id="KW-0547">Nucleotide-binding</keyword>
<keyword evidence="4 6" id="KW-0067">ATP-binding</keyword>
<evidence type="ECO:0000256" key="3">
    <source>
        <dbReference type="ARBA" id="ARBA00022741"/>
    </source>
</evidence>
<evidence type="ECO:0000259" key="5">
    <source>
        <dbReference type="PROSITE" id="PS50893"/>
    </source>
</evidence>